<evidence type="ECO:0000256" key="7">
    <source>
        <dbReference type="ARBA" id="ARBA00023098"/>
    </source>
</evidence>
<dbReference type="InterPro" id="IPR036871">
    <property type="entry name" value="PX_dom_sf"/>
</dbReference>
<keyword evidence="14" id="KW-1185">Reference proteome</keyword>
<accession>A0A9W6WF86</accession>
<evidence type="ECO:0000256" key="9">
    <source>
        <dbReference type="ARBA" id="ARBA00074658"/>
    </source>
</evidence>
<evidence type="ECO:0000256" key="1">
    <source>
        <dbReference type="ARBA" id="ARBA00000798"/>
    </source>
</evidence>
<keyword evidence="7" id="KW-0443">Lipid metabolism</keyword>
<dbReference type="InterPro" id="IPR001736">
    <property type="entry name" value="PLipase_D/transphosphatidylase"/>
</dbReference>
<feature type="domain" description="PLD phosphodiesterase" evidence="12">
    <location>
        <begin position="1116"/>
        <end position="1143"/>
    </location>
</feature>
<dbReference type="Proteomes" id="UP001165120">
    <property type="component" value="Unassembled WGS sequence"/>
</dbReference>
<reference evidence="13" key="1">
    <citation type="submission" date="2023-04" db="EMBL/GenBank/DDBJ databases">
        <title>Candida boidinii NBRC 10035.</title>
        <authorList>
            <person name="Ichikawa N."/>
            <person name="Sato H."/>
            <person name="Tonouchi N."/>
        </authorList>
    </citation>
    <scope>NUCLEOTIDE SEQUENCE</scope>
    <source>
        <strain evidence="13">NBRC 10035</strain>
    </source>
</reference>
<dbReference type="GO" id="GO:0035091">
    <property type="term" value="F:phosphatidylinositol binding"/>
    <property type="evidence" value="ECO:0007669"/>
    <property type="project" value="InterPro"/>
</dbReference>
<evidence type="ECO:0000256" key="4">
    <source>
        <dbReference type="ARBA" id="ARBA00022737"/>
    </source>
</evidence>
<feature type="compositionally biased region" description="Basic and acidic residues" evidence="11">
    <location>
        <begin position="41"/>
        <end position="61"/>
    </location>
</feature>
<dbReference type="GO" id="GO:0009395">
    <property type="term" value="P:phospholipid catabolic process"/>
    <property type="evidence" value="ECO:0007669"/>
    <property type="project" value="TreeGrafter"/>
</dbReference>
<evidence type="ECO:0000313" key="14">
    <source>
        <dbReference type="Proteomes" id="UP001165120"/>
    </source>
</evidence>
<protein>
    <recommendedName>
        <fullName evidence="9">Phospholipase D1</fullName>
        <ecNumber evidence="3">3.1.4.4</ecNumber>
    </recommendedName>
    <alternativeName>
        <fullName evidence="8">Choline phosphatase 1</fullName>
    </alternativeName>
    <alternativeName>
        <fullName evidence="10">Phosphatidylcholine-hydrolyzing phospholipase D1</fullName>
    </alternativeName>
</protein>
<comment type="caution">
    <text evidence="13">The sequence shown here is derived from an EMBL/GenBank/DDBJ whole genome shotgun (WGS) entry which is preliminary data.</text>
</comment>
<dbReference type="Gene3D" id="3.30.870.10">
    <property type="entry name" value="Endonuclease Chain A"/>
    <property type="match status" value="2"/>
</dbReference>
<evidence type="ECO:0000256" key="5">
    <source>
        <dbReference type="ARBA" id="ARBA00022801"/>
    </source>
</evidence>
<feature type="compositionally biased region" description="Polar residues" evidence="11">
    <location>
        <begin position="1514"/>
        <end position="1531"/>
    </location>
</feature>
<feature type="region of interest" description="Disordered" evidence="11">
    <location>
        <begin position="1640"/>
        <end position="1671"/>
    </location>
</feature>
<evidence type="ECO:0000256" key="8">
    <source>
        <dbReference type="ARBA" id="ARBA00042228"/>
    </source>
</evidence>
<dbReference type="FunFam" id="3.30.870.10:FF:000011">
    <property type="entry name" value="Phospholipase"/>
    <property type="match status" value="1"/>
</dbReference>
<dbReference type="EC" id="3.1.4.4" evidence="3"/>
<dbReference type="PANTHER" id="PTHR18896:SF76">
    <property type="entry name" value="PHOSPHOLIPASE"/>
    <property type="match status" value="1"/>
</dbReference>
<keyword evidence="5" id="KW-0378">Hydrolase</keyword>
<dbReference type="GO" id="GO:0004630">
    <property type="term" value="F:phospholipase D activity"/>
    <property type="evidence" value="ECO:0007669"/>
    <property type="project" value="UniProtKB-EC"/>
</dbReference>
<evidence type="ECO:0000256" key="2">
    <source>
        <dbReference type="ARBA" id="ARBA00008664"/>
    </source>
</evidence>
<feature type="compositionally biased region" description="Low complexity" evidence="11">
    <location>
        <begin position="101"/>
        <end position="129"/>
    </location>
</feature>
<dbReference type="CDD" id="cd09138">
    <property type="entry name" value="PLDc_vPLD1_2_yPLD_like_1"/>
    <property type="match status" value="1"/>
</dbReference>
<evidence type="ECO:0000256" key="11">
    <source>
        <dbReference type="SAM" id="MobiDB-lite"/>
    </source>
</evidence>
<gene>
    <name evidence="13" type="ORF">Cboi02_000047100</name>
</gene>
<evidence type="ECO:0000256" key="10">
    <source>
        <dbReference type="ARBA" id="ARBA00079280"/>
    </source>
</evidence>
<keyword evidence="6" id="KW-0442">Lipid degradation</keyword>
<dbReference type="SMART" id="SM00155">
    <property type="entry name" value="PLDc"/>
    <property type="match status" value="2"/>
</dbReference>
<dbReference type="EMBL" id="BSXN01000088">
    <property type="protein sequence ID" value="GME67038.1"/>
    <property type="molecule type" value="Genomic_DNA"/>
</dbReference>
<dbReference type="PROSITE" id="PS50035">
    <property type="entry name" value="PLD"/>
    <property type="match status" value="2"/>
</dbReference>
<feature type="compositionally biased region" description="Basic and acidic residues" evidence="11">
    <location>
        <begin position="331"/>
        <end position="349"/>
    </location>
</feature>
<dbReference type="Pfam" id="PF13091">
    <property type="entry name" value="PLDc_2"/>
    <property type="match status" value="1"/>
</dbReference>
<keyword evidence="4" id="KW-0677">Repeat</keyword>
<dbReference type="SUPFAM" id="SSF56024">
    <property type="entry name" value="Phospholipase D/nuclease"/>
    <property type="match status" value="2"/>
</dbReference>
<dbReference type="CDD" id="cd09141">
    <property type="entry name" value="PLDc_vPLD1_2_yPLD_like_2"/>
    <property type="match status" value="1"/>
</dbReference>
<feature type="region of interest" description="Disordered" evidence="11">
    <location>
        <begin position="1"/>
        <end position="180"/>
    </location>
</feature>
<dbReference type="InterPro" id="IPR015679">
    <property type="entry name" value="PLipase_D_fam"/>
</dbReference>
<evidence type="ECO:0000313" key="13">
    <source>
        <dbReference type="EMBL" id="GME67038.1"/>
    </source>
</evidence>
<feature type="domain" description="PLD phosphodiesterase" evidence="12">
    <location>
        <begin position="806"/>
        <end position="833"/>
    </location>
</feature>
<comment type="similarity">
    <text evidence="2">Belongs to the phospholipase D family.</text>
</comment>
<evidence type="ECO:0000256" key="6">
    <source>
        <dbReference type="ARBA" id="ARBA00022963"/>
    </source>
</evidence>
<feature type="compositionally biased region" description="Acidic residues" evidence="11">
    <location>
        <begin position="611"/>
        <end position="631"/>
    </location>
</feature>
<dbReference type="Pfam" id="PF00614">
    <property type="entry name" value="PLDc"/>
    <property type="match status" value="1"/>
</dbReference>
<dbReference type="InterPro" id="IPR025202">
    <property type="entry name" value="PLD-like_dom"/>
</dbReference>
<dbReference type="SUPFAM" id="SSF64268">
    <property type="entry name" value="PX domain"/>
    <property type="match status" value="1"/>
</dbReference>
<feature type="region of interest" description="Disordered" evidence="11">
    <location>
        <begin position="303"/>
        <end position="350"/>
    </location>
</feature>
<dbReference type="PANTHER" id="PTHR18896">
    <property type="entry name" value="PHOSPHOLIPASE D"/>
    <property type="match status" value="1"/>
</dbReference>
<evidence type="ECO:0000259" key="12">
    <source>
        <dbReference type="PROSITE" id="PS50035"/>
    </source>
</evidence>
<sequence>MPNRDFFRSNHEPIEDSGHRESRLKDSGSDSESQPPSPKAENSETEHQLENYDKDNEKDSGTKLNRPSTFGHFRRSIFGKNDSIQHEPCEDKDIAAVSDSEQQNEQQNEQKVNKQQQKQQQDNNNNQQQNHERRPRVLPSKSTLSRRNFLKPFKASSSRQAVQDHHQKNSSSTKNHKHDLVKRSNIRKEMLITSLTAGAPVALLTSSIMTTDEHGVRRAPLLLQLLSLSMTDITTKPNTKKRKFRIDLQYGIDDYSLKWTLERSLRDITNLHNKLKVLFFQSATLRGKEVTLPKLPKYIRSNNRTSLARIRTGTHKSQQASKNSKSNDGTTDGKYHKENPANSPRESKHYGQSIASAYNRRSGLNDVANEDLIHSSHISDDEIPVAAECLEQNNNDQYSYGNDLERDYSESNRVDQFSPMLLHPNHNSSSASSIVSGGIQSIQSSVSVWKSKLFKKEKDRNSLALHDDESFRVAIQTYFDNLFAILVLRPQANRLFQFFELSPLGVLLTTENRKKCKEGYLLIKSTAKKQGWKVSHLRATDLRAMVERHTAKWFVIGHSYIMYVADIYSTTPLDVFLVDSDFTFTLTGISDDAPITDKNLNLNFPNIKSNDDDDDDDEDDDDDDDSFDEDEDIVEGLAPGKGYLSLTMENKERKLSVVGKSADKMIRWAVALSEMQRETIWSRKNRFGSFAPIRNDCFAQWFVDARDYWWSASTAIELAKDVIYIHDWWLSPELYLRRPANGNQNYRIDRLLKKKAEEGVKIFIIIYRNVANTVVTDSLWTKHSLLDLHENIYVLRSPNQLMQNVFFWAHHEKLLIVDHKVCFLGGIDLCYGRYDTPDHVLTDDCEQPFDSRVRVDDNKKGTSQAYQIFPGKDYSNPRVKDFSDLDEPFKDMYDRSIVPRMPWHDVHMVTCGQVARDLSRHFVQRWNYLIRMKRPSRPTPLLIPPPPMTEEEIKKLGFKGSCEVQLLRSSCNWSLGLKETEQSIQNAYLKLIETSEHFVYIENQFFVTACKFDGVVIKNAIGDALVERIVRAHSQGKSWKATIVIPLMPGFEAEVDTKEGSSVRVIMQCQYMSISMGESSIFSKLRSVGITPQDYINFYSLRKWGYIGPEKLLVSEQLYIHAKTMIVDDRVAIIGSANINERSMRGNRDSEVAAIVRDREMVDTMMDEKPYKAGKFAHTLRMRLMREHLGVDVDLVELVEFRFLQIEKFARTKAGLKASTLNQRNKHIKKEDHYLSAMVELATRVILNDINGSKRFEKFMEGFKSNFTKDSVRDGSALKASHDNQEAIGEEGELDSDKFLINEGLKRGKNLYKQLVKFCKEDGKISGGSLSASRLNENLSKVFSFNHRAGEENVGLRDKKQFSTDSRVTEASHRNEVRGFGADKYKTSGFINSRKNVTKILREWTNLAFSATGNDNYVPMIEDVEEFLKYDFTDKSTFFGFSQDDDKTLEIISLVKKINKERWDVLKRILYMQKLLDKNSLENSKNEKVELNSNAIDLQSSSNNIPEPRIASKNVDNNGDYNATQNNTDGNSPKFEYLALKLSDKEISDTFENSLPKTTSSFIDPFAFEDPLDIDFYEGLWAPQAFSNTLLYESVFHCQPTNSVQSWSDYKEFELLKNAFMVNQKIERGYYMKRETFKGRRTNSGSSKSSSTVQVDSSRSSNAKDSTRADVDATAAAAAAVPGVDSLEENVPESEVDGEMRLYDEYRLNVRRSKMNQIERYTKNGYSVGNMTVYGGTLLNGGFKSKNVNGGGGGTHYTRGVNYENIGVGESGANYGGSGSQASDENIYDDIEDFEPQNFNGIPPVFDYGTAEKFLKHIRGNIVQFPVDWLRKELESSNWFYKMDRLPPIEIYD</sequence>
<evidence type="ECO:0000256" key="3">
    <source>
        <dbReference type="ARBA" id="ARBA00012027"/>
    </source>
</evidence>
<feature type="compositionally biased region" description="Basic and acidic residues" evidence="11">
    <location>
        <begin position="1"/>
        <end position="28"/>
    </location>
</feature>
<feature type="compositionally biased region" description="Low complexity" evidence="11">
    <location>
        <begin position="316"/>
        <end position="327"/>
    </location>
</feature>
<name>A0A9W6WF86_CANBO</name>
<feature type="compositionally biased region" description="Basic and acidic residues" evidence="11">
    <location>
        <begin position="83"/>
        <end position="94"/>
    </location>
</feature>
<feature type="region of interest" description="Disordered" evidence="11">
    <location>
        <begin position="604"/>
        <end position="631"/>
    </location>
</feature>
<organism evidence="13 14">
    <name type="scientific">Candida boidinii</name>
    <name type="common">Yeast</name>
    <dbReference type="NCBI Taxonomy" id="5477"/>
    <lineage>
        <taxon>Eukaryota</taxon>
        <taxon>Fungi</taxon>
        <taxon>Dikarya</taxon>
        <taxon>Ascomycota</taxon>
        <taxon>Saccharomycotina</taxon>
        <taxon>Pichiomycetes</taxon>
        <taxon>Pichiales</taxon>
        <taxon>Pichiaceae</taxon>
        <taxon>Ogataea</taxon>
        <taxon>Ogataea/Candida clade</taxon>
    </lineage>
</organism>
<feature type="region of interest" description="Disordered" evidence="11">
    <location>
        <begin position="1499"/>
        <end position="1532"/>
    </location>
</feature>
<proteinExistence type="inferred from homology"/>
<comment type="catalytic activity">
    <reaction evidence="1">
        <text>a 1,2-diacyl-sn-glycero-3-phosphocholine + H2O = a 1,2-diacyl-sn-glycero-3-phosphate + choline + H(+)</text>
        <dbReference type="Rhea" id="RHEA:14445"/>
        <dbReference type="ChEBI" id="CHEBI:15354"/>
        <dbReference type="ChEBI" id="CHEBI:15377"/>
        <dbReference type="ChEBI" id="CHEBI:15378"/>
        <dbReference type="ChEBI" id="CHEBI:57643"/>
        <dbReference type="ChEBI" id="CHEBI:58608"/>
        <dbReference type="EC" id="3.1.4.4"/>
    </reaction>
</comment>
<feature type="compositionally biased region" description="Low complexity" evidence="11">
    <location>
        <begin position="1642"/>
        <end position="1661"/>
    </location>
</feature>